<dbReference type="InterPro" id="IPR017970">
    <property type="entry name" value="Homeobox_CS"/>
</dbReference>
<dbReference type="SMART" id="SM00389">
    <property type="entry name" value="HOX"/>
    <property type="match status" value="1"/>
</dbReference>
<dbReference type="PROSITE" id="PS00027">
    <property type="entry name" value="HOMEOBOX_1"/>
    <property type="match status" value="1"/>
</dbReference>
<dbReference type="InterPro" id="IPR050296">
    <property type="entry name" value="Antp_homeobox"/>
</dbReference>
<keyword evidence="3 6" id="KW-0238">DNA-binding</keyword>
<sequence length="235" mass="27712">MDGTTSAVSYLSSPTSNDYYDHHHRSLQPIQSLGNLPYYQPDAVEYVYDHHKSEFQPQSPYVYHTIQQPQHHQQQAFGYGSSMYDVHSTQPYMQESNLLVLQSQPRLPSNYDFSSSSSSQTIPTPIPLPTRILKREVEDVPTPLGKNHVYDWMKGDQIRRKHRQVYTRAQTFELEKEYRFSQYLTRKRRSEIASGVQLSDRQVKIWFQNRRMKEKRENLKFNPAASTSKQRNDYS</sequence>
<dbReference type="GO" id="GO:0000978">
    <property type="term" value="F:RNA polymerase II cis-regulatory region sequence-specific DNA binding"/>
    <property type="evidence" value="ECO:0007669"/>
    <property type="project" value="TreeGrafter"/>
</dbReference>
<feature type="DNA-binding region" description="Homeobox" evidence="6">
    <location>
        <begin position="159"/>
        <end position="218"/>
    </location>
</feature>
<dbReference type="Proteomes" id="UP000663860">
    <property type="component" value="Unassembled WGS sequence"/>
</dbReference>
<dbReference type="PANTHER" id="PTHR45659:SF4">
    <property type="entry name" value="HOMEOBOX PROTEIN ABDOMINAL-A"/>
    <property type="match status" value="1"/>
</dbReference>
<dbReference type="AlphaFoldDB" id="A0A815GK47"/>
<evidence type="ECO:0000313" key="9">
    <source>
        <dbReference type="EMBL" id="CAF1341096.1"/>
    </source>
</evidence>
<dbReference type="GO" id="GO:0000981">
    <property type="term" value="F:DNA-binding transcription factor activity, RNA polymerase II-specific"/>
    <property type="evidence" value="ECO:0007669"/>
    <property type="project" value="InterPro"/>
</dbReference>
<dbReference type="Gene3D" id="1.10.10.60">
    <property type="entry name" value="Homeodomain-like"/>
    <property type="match status" value="1"/>
</dbReference>
<evidence type="ECO:0000256" key="2">
    <source>
        <dbReference type="ARBA" id="ARBA00022473"/>
    </source>
</evidence>
<dbReference type="Pfam" id="PF00046">
    <property type="entry name" value="Homeodomain"/>
    <property type="match status" value="1"/>
</dbReference>
<accession>A0A815GK47</accession>
<keyword evidence="4 6" id="KW-0371">Homeobox</keyword>
<keyword evidence="2" id="KW-0217">Developmental protein</keyword>
<organism evidence="9 10">
    <name type="scientific">Adineta steineri</name>
    <dbReference type="NCBI Taxonomy" id="433720"/>
    <lineage>
        <taxon>Eukaryota</taxon>
        <taxon>Metazoa</taxon>
        <taxon>Spiralia</taxon>
        <taxon>Gnathifera</taxon>
        <taxon>Rotifera</taxon>
        <taxon>Eurotatoria</taxon>
        <taxon>Bdelloidea</taxon>
        <taxon>Adinetida</taxon>
        <taxon>Adinetidae</taxon>
        <taxon>Adineta</taxon>
    </lineage>
</organism>
<evidence type="ECO:0000256" key="4">
    <source>
        <dbReference type="ARBA" id="ARBA00023155"/>
    </source>
</evidence>
<name>A0A815GK47_9BILA</name>
<dbReference type="SUPFAM" id="SSF46689">
    <property type="entry name" value="Homeodomain-like"/>
    <property type="match status" value="1"/>
</dbReference>
<dbReference type="GO" id="GO:0009952">
    <property type="term" value="P:anterior/posterior pattern specification"/>
    <property type="evidence" value="ECO:0007669"/>
    <property type="project" value="TreeGrafter"/>
</dbReference>
<dbReference type="InterPro" id="IPR001356">
    <property type="entry name" value="HD"/>
</dbReference>
<evidence type="ECO:0000259" key="8">
    <source>
        <dbReference type="PROSITE" id="PS50071"/>
    </source>
</evidence>
<reference evidence="9" key="1">
    <citation type="submission" date="2021-02" db="EMBL/GenBank/DDBJ databases">
        <authorList>
            <person name="Nowell W R."/>
        </authorList>
    </citation>
    <scope>NUCLEOTIDE SEQUENCE</scope>
</reference>
<evidence type="ECO:0000313" key="10">
    <source>
        <dbReference type="Proteomes" id="UP000663860"/>
    </source>
</evidence>
<comment type="subcellular location">
    <subcellularLocation>
        <location evidence="1 6 7">Nucleus</location>
    </subcellularLocation>
</comment>
<dbReference type="InterPro" id="IPR020479">
    <property type="entry name" value="HD_metazoa"/>
</dbReference>
<gene>
    <name evidence="9" type="ORF">IZO911_LOCUS36235</name>
</gene>
<evidence type="ECO:0000256" key="7">
    <source>
        <dbReference type="RuleBase" id="RU000682"/>
    </source>
</evidence>
<dbReference type="EMBL" id="CAJNOE010000825">
    <property type="protein sequence ID" value="CAF1341096.1"/>
    <property type="molecule type" value="Genomic_DNA"/>
</dbReference>
<proteinExistence type="predicted"/>
<comment type="caution">
    <text evidence="9">The sequence shown here is derived from an EMBL/GenBank/DDBJ whole genome shotgun (WGS) entry which is preliminary data.</text>
</comment>
<evidence type="ECO:0000256" key="5">
    <source>
        <dbReference type="ARBA" id="ARBA00023242"/>
    </source>
</evidence>
<protein>
    <recommendedName>
        <fullName evidence="8">Homeobox domain-containing protein</fullName>
    </recommendedName>
</protein>
<dbReference type="CDD" id="cd00086">
    <property type="entry name" value="homeodomain"/>
    <property type="match status" value="1"/>
</dbReference>
<dbReference type="InterPro" id="IPR009057">
    <property type="entry name" value="Homeodomain-like_sf"/>
</dbReference>
<keyword evidence="5 6" id="KW-0539">Nucleus</keyword>
<dbReference type="PANTHER" id="PTHR45659">
    <property type="entry name" value="HOMEOBOX PROTEIN HOX"/>
    <property type="match status" value="1"/>
</dbReference>
<dbReference type="PRINTS" id="PR00024">
    <property type="entry name" value="HOMEOBOX"/>
</dbReference>
<evidence type="ECO:0000256" key="3">
    <source>
        <dbReference type="ARBA" id="ARBA00023125"/>
    </source>
</evidence>
<dbReference type="PROSITE" id="PS50071">
    <property type="entry name" value="HOMEOBOX_2"/>
    <property type="match status" value="1"/>
</dbReference>
<feature type="domain" description="Homeobox" evidence="8">
    <location>
        <begin position="157"/>
        <end position="217"/>
    </location>
</feature>
<evidence type="ECO:0000256" key="1">
    <source>
        <dbReference type="ARBA" id="ARBA00004123"/>
    </source>
</evidence>
<evidence type="ECO:0000256" key="6">
    <source>
        <dbReference type="PROSITE-ProRule" id="PRU00108"/>
    </source>
</evidence>
<dbReference type="GO" id="GO:0005634">
    <property type="term" value="C:nucleus"/>
    <property type="evidence" value="ECO:0007669"/>
    <property type="project" value="UniProtKB-SubCell"/>
</dbReference>